<reference evidence="2" key="1">
    <citation type="journal article" date="2019" name="Int. J. Syst. Evol. Microbiol.">
        <title>The Global Catalogue of Microorganisms (GCM) 10K type strain sequencing project: providing services to taxonomists for standard genome sequencing and annotation.</title>
        <authorList>
            <consortium name="The Broad Institute Genomics Platform"/>
            <consortium name="The Broad Institute Genome Sequencing Center for Infectious Disease"/>
            <person name="Wu L."/>
            <person name="Ma J."/>
        </authorList>
    </citation>
    <scope>NUCLEOTIDE SEQUENCE [LARGE SCALE GENOMIC DNA]</scope>
    <source>
        <strain evidence="2">JCM 19134</strain>
    </source>
</reference>
<dbReference type="InterPro" id="IPR015867">
    <property type="entry name" value="N-reg_PII/ATP_PRibTrfase_C"/>
</dbReference>
<keyword evidence="2" id="KW-1185">Reference proteome</keyword>
<protein>
    <recommendedName>
        <fullName evidence="3">NGG1p interacting factor NIF3</fullName>
    </recommendedName>
</protein>
<dbReference type="FunFam" id="3.30.70.120:FF:000006">
    <property type="entry name" value="GTP cyclohydrolase 1 type 2 homolog"/>
    <property type="match status" value="1"/>
</dbReference>
<evidence type="ECO:0000313" key="1">
    <source>
        <dbReference type="EMBL" id="GAA4935384.1"/>
    </source>
</evidence>
<proteinExistence type="predicted"/>
<accession>A0AAV3TYZ0</accession>
<dbReference type="Proteomes" id="UP001409585">
    <property type="component" value="Unassembled WGS sequence"/>
</dbReference>
<dbReference type="InterPro" id="IPR036069">
    <property type="entry name" value="DUF34/NIF3_sf"/>
</dbReference>
<gene>
    <name evidence="1" type="ORF">GCM10025791_11020</name>
</gene>
<dbReference type="PANTHER" id="PTHR41774:SF1">
    <property type="entry name" value="NGG1P INTERACTING FACTOR NIF3"/>
    <property type="match status" value="1"/>
</dbReference>
<sequence>MTLYKIVVYVPSDHTEPVKQALFDAGAGKIGDYDHCCWSVEGVGQFRPGDKADPFLGRKGRVEAVAETRLELVCSADCIKSAIGALMAVHPYEEPAYQVFQCVDVGQL</sequence>
<evidence type="ECO:0000313" key="2">
    <source>
        <dbReference type="Proteomes" id="UP001409585"/>
    </source>
</evidence>
<dbReference type="AlphaFoldDB" id="A0AAV3TYZ0"/>
<dbReference type="RefSeq" id="WP_345418300.1">
    <property type="nucleotide sequence ID" value="NZ_AP031496.1"/>
</dbReference>
<name>A0AAV3TYZ0_9ALTE</name>
<dbReference type="PANTHER" id="PTHR41774">
    <property type="match status" value="1"/>
</dbReference>
<organism evidence="1 2">
    <name type="scientific">Halioxenophilus aromaticivorans</name>
    <dbReference type="NCBI Taxonomy" id="1306992"/>
    <lineage>
        <taxon>Bacteria</taxon>
        <taxon>Pseudomonadati</taxon>
        <taxon>Pseudomonadota</taxon>
        <taxon>Gammaproteobacteria</taxon>
        <taxon>Alteromonadales</taxon>
        <taxon>Alteromonadaceae</taxon>
        <taxon>Halioxenophilus</taxon>
    </lineage>
</organism>
<dbReference type="SUPFAM" id="SSF102705">
    <property type="entry name" value="NIF3 (NGG1p interacting factor 3)-like"/>
    <property type="match status" value="1"/>
</dbReference>
<comment type="caution">
    <text evidence="1">The sequence shown here is derived from an EMBL/GenBank/DDBJ whole genome shotgun (WGS) entry which is preliminary data.</text>
</comment>
<dbReference type="Gene3D" id="3.30.70.120">
    <property type="match status" value="1"/>
</dbReference>
<evidence type="ECO:0008006" key="3">
    <source>
        <dbReference type="Google" id="ProtNLM"/>
    </source>
</evidence>
<dbReference type="EMBL" id="BAABLX010000007">
    <property type="protein sequence ID" value="GAA4935384.1"/>
    <property type="molecule type" value="Genomic_DNA"/>
</dbReference>